<feature type="region of interest" description="Disordered" evidence="1">
    <location>
        <begin position="1"/>
        <end position="47"/>
    </location>
</feature>
<reference evidence="3" key="1">
    <citation type="submission" date="2017-04" db="EMBL/GenBank/DDBJ databases">
        <authorList>
            <person name="Varghese N."/>
            <person name="Submissions S."/>
        </authorList>
    </citation>
    <scope>NUCLEOTIDE SEQUENCE [LARGE SCALE GENOMIC DNA]</scope>
    <source>
        <strain evidence="3">Ballard 720</strain>
    </source>
</reference>
<accession>A0A1X7D5M2</accession>
<proteinExistence type="predicted"/>
<protein>
    <submittedName>
        <fullName evidence="2">Uncharacterized protein</fullName>
    </submittedName>
</protein>
<dbReference type="Proteomes" id="UP000192911">
    <property type="component" value="Unassembled WGS sequence"/>
</dbReference>
<name>A0A1X7D5M2_TRICW</name>
<dbReference type="AlphaFoldDB" id="A0A1X7D5M2"/>
<gene>
    <name evidence="2" type="ORF">SAMN06295900_102407</name>
</gene>
<evidence type="ECO:0000256" key="1">
    <source>
        <dbReference type="SAM" id="MobiDB-lite"/>
    </source>
</evidence>
<dbReference type="GeneID" id="95552273"/>
<sequence length="102" mass="10864">MTSEASPRRPAVPGTVAVLPDGTPVTLVKPDGAKRPTLGTREPADSGDVARRLRALDAWGVPRAPSRRQPDNAIEQALPQRTRTILSDSLPAPIADLVNGRR</sequence>
<evidence type="ECO:0000313" key="2">
    <source>
        <dbReference type="EMBL" id="SMF09107.1"/>
    </source>
</evidence>
<dbReference type="RefSeq" id="WP_085225196.1">
    <property type="nucleotide sequence ID" value="NZ_BSQD01000002.1"/>
</dbReference>
<dbReference type="EMBL" id="FXAH01000002">
    <property type="protein sequence ID" value="SMF09107.1"/>
    <property type="molecule type" value="Genomic_DNA"/>
</dbReference>
<organism evidence="2 3">
    <name type="scientific">Trinickia caryophylli</name>
    <name type="common">Paraburkholderia caryophylli</name>
    <dbReference type="NCBI Taxonomy" id="28094"/>
    <lineage>
        <taxon>Bacteria</taxon>
        <taxon>Pseudomonadati</taxon>
        <taxon>Pseudomonadota</taxon>
        <taxon>Betaproteobacteria</taxon>
        <taxon>Burkholderiales</taxon>
        <taxon>Burkholderiaceae</taxon>
        <taxon>Trinickia</taxon>
    </lineage>
</organism>
<feature type="region of interest" description="Disordered" evidence="1">
    <location>
        <begin position="62"/>
        <end position="102"/>
    </location>
</feature>
<evidence type="ECO:0000313" key="3">
    <source>
        <dbReference type="Proteomes" id="UP000192911"/>
    </source>
</evidence>
<keyword evidence="3" id="KW-1185">Reference proteome</keyword>